<protein>
    <submittedName>
        <fullName evidence="1">Uncharacterized protein</fullName>
    </submittedName>
</protein>
<dbReference type="PATRIC" id="fig|1001583.3.peg.986"/>
<dbReference type="KEGG" id="lbk:LVISKB_0999"/>
<dbReference type="AlphaFoldDB" id="M5AD18"/>
<evidence type="ECO:0000313" key="1">
    <source>
        <dbReference type="EMBL" id="BAN06634.1"/>
    </source>
</evidence>
<dbReference type="Proteomes" id="UP000012042">
    <property type="component" value="Chromosome"/>
</dbReference>
<name>M5AD18_LEVBR</name>
<dbReference type="HOGENOM" id="CLU_1710922_0_0_9"/>
<proteinExistence type="predicted"/>
<organism evidence="1 2">
    <name type="scientific">Levilactobacillus brevis KB290</name>
    <dbReference type="NCBI Taxonomy" id="1001583"/>
    <lineage>
        <taxon>Bacteria</taxon>
        <taxon>Bacillati</taxon>
        <taxon>Bacillota</taxon>
        <taxon>Bacilli</taxon>
        <taxon>Lactobacillales</taxon>
        <taxon>Lactobacillaceae</taxon>
        <taxon>Levilactobacillus</taxon>
    </lineage>
</organism>
<reference evidence="1 2" key="1">
    <citation type="journal article" date="2013" name="PLoS ONE">
        <title>Genomic Analysis by Deep Sequencing of the Probiotic Lactobacillus brevis KB290 Harboring Nine Plasmids Reveals Genomic Stability.</title>
        <authorList>
            <person name="Fukao M."/>
            <person name="Oshima K."/>
            <person name="Morita H."/>
            <person name="Toh H."/>
            <person name="Suda W."/>
            <person name="Kim S.W."/>
            <person name="Suzuki S."/>
            <person name="Yakabe T."/>
            <person name="Hattori M."/>
            <person name="Yajima N."/>
        </authorList>
    </citation>
    <scope>NUCLEOTIDE SEQUENCE [LARGE SCALE GENOMIC DNA]</scope>
    <source>
        <strain evidence="1 2">KB290</strain>
    </source>
</reference>
<evidence type="ECO:0000313" key="2">
    <source>
        <dbReference type="Proteomes" id="UP000012042"/>
    </source>
</evidence>
<dbReference type="EMBL" id="AP012167">
    <property type="protein sequence ID" value="BAN06634.1"/>
    <property type="molecule type" value="Genomic_DNA"/>
</dbReference>
<gene>
    <name evidence="1" type="ORF">LVISKB_0999</name>
</gene>
<sequence>MIKHWGMLIMKWRKLSLGLLLIVGLIWVSALSIGVTAQSQTTVIPNVYHGSWFQPEALQYRVKMTATTFTFGGGYYEHEHWQPHNQVTYRLSSHVTAGTFTWGKRNAQGYHSVKVQGGIFYVKENRGTLFVKQIRQGHDINGYDLTFNQIPHAAQVLSGVFIRAKNWQLSLTGLSCQFGLTPLNRTQ</sequence>
<accession>M5AD18</accession>